<gene>
    <name evidence="1" type="ORF">HCEG_08058</name>
</gene>
<proteinExistence type="predicted"/>
<evidence type="ECO:0000313" key="1">
    <source>
        <dbReference type="EMBL" id="EGC48843.1"/>
    </source>
</evidence>
<dbReference type="AlphaFoldDB" id="F0USG6"/>
<dbReference type="HOGENOM" id="CLU_2249287_0_0_1"/>
<reference evidence="2" key="1">
    <citation type="submission" date="2008-07" db="EMBL/GenBank/DDBJ databases">
        <title>Annotation of Ajellomyces capsulatus strain H88.</title>
        <authorList>
            <person name="Champion M."/>
            <person name="Cuomo C."/>
            <person name="Ma L.-J."/>
            <person name="Henn M.R."/>
            <person name="Sil A."/>
            <person name="Goldman B."/>
            <person name="Young S.K."/>
            <person name="Kodira C.D."/>
            <person name="Zeng Q."/>
            <person name="Koehrsen M."/>
            <person name="Alvarado L."/>
            <person name="Berlin A."/>
            <person name="Borenstein D."/>
            <person name="Chen Z."/>
            <person name="Engels R."/>
            <person name="Freedman E."/>
            <person name="Gellesch M."/>
            <person name="Goldberg J."/>
            <person name="Griggs A."/>
            <person name="Gujja S."/>
            <person name="Heiman D."/>
            <person name="Hepburn T."/>
            <person name="Howarth C."/>
            <person name="Jen D."/>
            <person name="Larson L."/>
            <person name="Lewis B."/>
            <person name="Mehta T."/>
            <person name="Park D."/>
            <person name="Pearson M."/>
            <person name="Roberts A."/>
            <person name="Saif S."/>
            <person name="Shea T."/>
            <person name="Shenoy N."/>
            <person name="Sisk P."/>
            <person name="Stolte C."/>
            <person name="Sykes S."/>
            <person name="Walk T."/>
            <person name="White J."/>
            <person name="Yandava C."/>
            <person name="Klein B."/>
            <person name="McEwen J.G."/>
            <person name="Puccia R."/>
            <person name="Goldman G.H."/>
            <person name="Felipe M.S."/>
            <person name="Nino-Vega G."/>
            <person name="San-Blas G."/>
            <person name="Taylor J."/>
            <person name="Mendoza L."/>
            <person name="Galagan J."/>
            <person name="Nusbaum C."/>
            <person name="Birren B."/>
        </authorList>
    </citation>
    <scope>NUCLEOTIDE SEQUENCE [LARGE SCALE GENOMIC DNA]</scope>
    <source>
        <strain evidence="2">H88</strain>
    </source>
</reference>
<evidence type="ECO:0000313" key="2">
    <source>
        <dbReference type="Proteomes" id="UP000008142"/>
    </source>
</evidence>
<organism evidence="2">
    <name type="scientific">Ajellomyces capsulatus (strain H88)</name>
    <name type="common">Darling's disease fungus</name>
    <name type="synonym">Histoplasma capsulatum</name>
    <dbReference type="NCBI Taxonomy" id="544711"/>
    <lineage>
        <taxon>Eukaryota</taxon>
        <taxon>Fungi</taxon>
        <taxon>Dikarya</taxon>
        <taxon>Ascomycota</taxon>
        <taxon>Pezizomycotina</taxon>
        <taxon>Eurotiomycetes</taxon>
        <taxon>Eurotiomycetidae</taxon>
        <taxon>Onygenales</taxon>
        <taxon>Ajellomycetaceae</taxon>
        <taxon>Histoplasma</taxon>
    </lineage>
</organism>
<protein>
    <submittedName>
        <fullName evidence="1">Predicted protein</fullName>
    </submittedName>
</protein>
<dbReference type="Proteomes" id="UP000008142">
    <property type="component" value="Unassembled WGS sequence"/>
</dbReference>
<name>F0USG6_AJEC8</name>
<dbReference type="EMBL" id="DS990642">
    <property type="protein sequence ID" value="EGC48843.1"/>
    <property type="molecule type" value="Genomic_DNA"/>
</dbReference>
<sequence length="104" mass="11767">MRRYRASYTGAMPAEQKEADLTEFAYGRRMSARLSFTLQLNIFDSEYIQNRRDRVLRNNVVFSFGRVTGPQCYIEAQAVTGVDAGVNDASSAVFVKVIFTQDPD</sequence>
<accession>F0USG6</accession>